<dbReference type="AlphaFoldDB" id="B8KRD6"/>
<evidence type="ECO:0000313" key="3">
    <source>
        <dbReference type="Proteomes" id="UP000004699"/>
    </source>
</evidence>
<feature type="chain" id="PRO_5002875925" description="Glycine zipper 2TM domain-containing protein" evidence="1">
    <location>
        <begin position="23"/>
        <end position="195"/>
    </location>
</feature>
<evidence type="ECO:0000256" key="1">
    <source>
        <dbReference type="SAM" id="SignalP"/>
    </source>
</evidence>
<dbReference type="HOGENOM" id="CLU_1394864_0_0_6"/>
<dbReference type="RefSeq" id="WP_009021559.1">
    <property type="nucleotide sequence ID" value="NZ_DS999411.1"/>
</dbReference>
<evidence type="ECO:0000313" key="2">
    <source>
        <dbReference type="EMBL" id="EED36817.1"/>
    </source>
</evidence>
<dbReference type="Proteomes" id="UP000004699">
    <property type="component" value="Unassembled WGS sequence"/>
</dbReference>
<organism evidence="2 3">
    <name type="scientific">Luminiphilus syltensis NOR5-1B</name>
    <dbReference type="NCBI Taxonomy" id="565045"/>
    <lineage>
        <taxon>Bacteria</taxon>
        <taxon>Pseudomonadati</taxon>
        <taxon>Pseudomonadota</taxon>
        <taxon>Gammaproteobacteria</taxon>
        <taxon>Cellvibrionales</taxon>
        <taxon>Halieaceae</taxon>
        <taxon>Luminiphilus</taxon>
    </lineage>
</organism>
<proteinExistence type="predicted"/>
<feature type="signal peptide" evidence="1">
    <location>
        <begin position="1"/>
        <end position="22"/>
    </location>
</feature>
<evidence type="ECO:0008006" key="4">
    <source>
        <dbReference type="Google" id="ProtNLM"/>
    </source>
</evidence>
<gene>
    <name evidence="2" type="ORF">NOR51B_2770</name>
</gene>
<reference evidence="3" key="1">
    <citation type="journal article" date="2013" name="BMC Microbiol.">
        <title>Taxonomy and evolution of bacteriochlorophyll a-containing members of the OM60/NOR5 clade of marine gammaproteobacteria: description of Luminiphilus syltensis gen. nov., sp. nov., reclassification of Haliea rubra as Pseudohaliea rubra gen. nov., comb. nov., and emendation of Chromatocurvus halotolerans.</title>
        <authorList>
            <person name="Spring S."/>
            <person name="Riedel T."/>
            <person name="Sproer C."/>
            <person name="Yan S."/>
            <person name="Harder J."/>
            <person name="Fuchs B.M."/>
        </authorList>
    </citation>
    <scope>NUCLEOTIDE SEQUENCE [LARGE SCALE GENOMIC DNA]</scope>
    <source>
        <strain evidence="3">NOR51-B</strain>
    </source>
</reference>
<keyword evidence="3" id="KW-1185">Reference proteome</keyword>
<dbReference type="EMBL" id="DS999411">
    <property type="protein sequence ID" value="EED36817.1"/>
    <property type="molecule type" value="Genomic_DNA"/>
</dbReference>
<keyword evidence="1" id="KW-0732">Signal</keyword>
<dbReference type="OrthoDB" id="7062931at2"/>
<sequence>MKLKLIRLSPVLLLLLAVGVNAQRAGQSMSIQHGVVTASRMVDLNSGAVPKGALVGGSLGLISAKGKKSSKKTRNALVGAIAGGAVAKGAQGDTRGMMYEVKLGGAAGAVQVVTDQREIRIGDCVAVERAGDTANVRRVSSAYCEQANEAAVAAVADESAEEADECYLAKTAVVEAATIEEAELAAMKMKLLCDD</sequence>
<accession>B8KRD6</accession>
<protein>
    <recommendedName>
        <fullName evidence="4">Glycine zipper 2TM domain-containing protein</fullName>
    </recommendedName>
</protein>
<name>B8KRD6_9GAMM</name>